<dbReference type="Gene3D" id="3.40.50.300">
    <property type="entry name" value="P-loop containing nucleotide triphosphate hydrolases"/>
    <property type="match status" value="1"/>
</dbReference>
<dbReference type="Pfam" id="PF24883">
    <property type="entry name" value="NPHP3_N"/>
    <property type="match status" value="1"/>
</dbReference>
<name>A0A0M9WGK9_9EURO</name>
<dbReference type="STRING" id="229535.A0A0M9WGK9"/>
<evidence type="ECO:0000259" key="3">
    <source>
        <dbReference type="Pfam" id="PF22939"/>
    </source>
</evidence>
<dbReference type="Pfam" id="PF00023">
    <property type="entry name" value="Ank"/>
    <property type="match status" value="1"/>
</dbReference>
<dbReference type="PROSITE" id="PS50088">
    <property type="entry name" value="ANK_REPEAT"/>
    <property type="match status" value="4"/>
</dbReference>
<keyword evidence="1" id="KW-0677">Repeat</keyword>
<sequence>MASTISLGCSNSGFQIGLNHGSVVNNFHPSIEELKKKDQRACLENLFVTEPEEDLNMWKRRKGPRTSGTFSWFLESVEVISWFRQAKAATDIKQNVIWLHGSPGIGKSTMAMMLAEELPKKDYFSRTDSILSFFFCDSSSENHRTATSVLRGILYQIIKKHPSYMEQMMPTYKAQGKRLFTSFDALWAVLMDFGRALNGSEIYCIIDALDECDTESQDTLLEQIRQSFTQSNETSLVACKIHFLIVSRPSPEIQFLLSTFGYVDLGSCKEIANDLRAMIQDKVQDLARRKKYPESVTQKVSRILEEKADGTFLWVGIACRDLHGVPSRRAVETLLAKPRGLYALYKNLLSAAVEANKSHDDPRLKMLLMIVTFALRPLKVAEVAEACRLYLDEDITTRLRFTQEVIESCHFLIVIDKGYVRLLHRSVQDFLMTEMDNFTAVKSNLVLSYRCIELIFQYCRPGMDKSIMEPTYGFLAYSVLYWPKHASLAETEFTTLEEHGSLFQNKFGTWKCWLENYNHLKRGSWGALGTGISVSHVAARWGIIPLLLTAPHGAWEDNDDRGQSPLLIAAENTQIEAMRVLVHSQVRLDSLNNKHQNVLHIACMNGGFTDYDMVKSLLNKGVSPYICDEDNMTPFLYAIGDRRTELAQIFLDYGFNLESRVQRRSWPGRITVSSPPYAMVEGQDENMESGLTALHFAALNACTEIAALLLQRGADPNACSDFGDTPLHLAIRHRLNDDEWDVGRYAVESLTGFIEDHEGLEASDIYRDISDTRIRIIEILLESKSINVNTANNNGDYPQHLIDFRRSRALSILEKLMENGADASQPNGDRQTCLHLASKAGNLAVACELVGKGHDIMLEDFYGRSPFYYAVSGGYLDILPWMSKICDRVLPEVWSSLDHFGRTPLHHHVASYFCSAEVIDFLIQIGCDVSQSDRAGNSPLGLYVSSFHLSIRSEIFLLLVQKGADPHWMNENGQTLAHLIMHHKGADTTILEFLFTVGIDQATRDLDGRTLMHHGALHGAFTEDLMYFLNCQGVLDHYLTATDFTHKTPLDYAKEMVHRERHVDAYDDLKWEESLKNLNATLSSCTSDGAK</sequence>
<dbReference type="SUPFAM" id="SSF52540">
    <property type="entry name" value="P-loop containing nucleoside triphosphate hydrolases"/>
    <property type="match status" value="1"/>
</dbReference>
<evidence type="ECO:0000256" key="1">
    <source>
        <dbReference type="ARBA" id="ARBA00022737"/>
    </source>
</evidence>
<dbReference type="PANTHER" id="PTHR10039">
    <property type="entry name" value="AMELOGENIN"/>
    <property type="match status" value="1"/>
</dbReference>
<protein>
    <submittedName>
        <fullName evidence="5">Uncharacterized protein</fullName>
    </submittedName>
</protein>
<dbReference type="InterPro" id="IPR002110">
    <property type="entry name" value="Ankyrin_rpt"/>
</dbReference>
<dbReference type="OrthoDB" id="20872at2759"/>
<dbReference type="PANTHER" id="PTHR10039:SF16">
    <property type="entry name" value="GPI INOSITOL-DEACYLASE"/>
    <property type="match status" value="1"/>
</dbReference>
<feature type="repeat" description="ANK" evidence="2">
    <location>
        <begin position="689"/>
        <end position="721"/>
    </location>
</feature>
<dbReference type="Pfam" id="PF22939">
    <property type="entry name" value="WHD_GPIID"/>
    <property type="match status" value="1"/>
</dbReference>
<evidence type="ECO:0000256" key="2">
    <source>
        <dbReference type="PROSITE-ProRule" id="PRU00023"/>
    </source>
</evidence>
<keyword evidence="6" id="KW-1185">Reference proteome</keyword>
<gene>
    <name evidence="5" type="ORF">ACN38_g5023</name>
</gene>
<dbReference type="InterPro" id="IPR027417">
    <property type="entry name" value="P-loop_NTPase"/>
</dbReference>
<evidence type="ECO:0000313" key="5">
    <source>
        <dbReference type="EMBL" id="KOS44075.1"/>
    </source>
</evidence>
<dbReference type="SMART" id="SM00248">
    <property type="entry name" value="ANK"/>
    <property type="match status" value="10"/>
</dbReference>
<feature type="domain" description="Nephrocystin 3-like N-terminal" evidence="4">
    <location>
        <begin position="68"/>
        <end position="248"/>
    </location>
</feature>
<feature type="repeat" description="ANK" evidence="2">
    <location>
        <begin position="900"/>
        <end position="934"/>
    </location>
</feature>
<feature type="repeat" description="ANK" evidence="2">
    <location>
        <begin position="829"/>
        <end position="861"/>
    </location>
</feature>
<dbReference type="Proteomes" id="UP000037696">
    <property type="component" value="Unassembled WGS sequence"/>
</dbReference>
<dbReference type="AlphaFoldDB" id="A0A0M9WGK9"/>
<keyword evidence="2" id="KW-0040">ANK repeat</keyword>
<accession>A0A0M9WGK9</accession>
<dbReference type="EMBL" id="LHQQ01000068">
    <property type="protein sequence ID" value="KOS44075.1"/>
    <property type="molecule type" value="Genomic_DNA"/>
</dbReference>
<dbReference type="Pfam" id="PF12796">
    <property type="entry name" value="Ank_2"/>
    <property type="match status" value="3"/>
</dbReference>
<dbReference type="SUPFAM" id="SSF48403">
    <property type="entry name" value="Ankyrin repeat"/>
    <property type="match status" value="2"/>
</dbReference>
<dbReference type="InterPro" id="IPR054471">
    <property type="entry name" value="GPIID_WHD"/>
</dbReference>
<evidence type="ECO:0000313" key="6">
    <source>
        <dbReference type="Proteomes" id="UP000037696"/>
    </source>
</evidence>
<reference evidence="5 6" key="1">
    <citation type="submission" date="2015-08" db="EMBL/GenBank/DDBJ databases">
        <title>Genome sequencing of Penicillium nordicum.</title>
        <authorList>
            <person name="Nguyen H.D."/>
            <person name="Seifert K.A."/>
        </authorList>
    </citation>
    <scope>NUCLEOTIDE SEQUENCE [LARGE SCALE GENOMIC DNA]</scope>
    <source>
        <strain evidence="5 6">DAOMC 185683</strain>
    </source>
</reference>
<proteinExistence type="predicted"/>
<dbReference type="PROSITE" id="PS50297">
    <property type="entry name" value="ANK_REP_REGION"/>
    <property type="match status" value="1"/>
</dbReference>
<comment type="caution">
    <text evidence="5">The sequence shown here is derived from an EMBL/GenBank/DDBJ whole genome shotgun (WGS) entry which is preliminary data.</text>
</comment>
<dbReference type="Gene3D" id="1.25.40.20">
    <property type="entry name" value="Ankyrin repeat-containing domain"/>
    <property type="match status" value="5"/>
</dbReference>
<dbReference type="InterPro" id="IPR056884">
    <property type="entry name" value="NPHP3-like_N"/>
</dbReference>
<dbReference type="InterPro" id="IPR036770">
    <property type="entry name" value="Ankyrin_rpt-contain_sf"/>
</dbReference>
<organism evidence="5 6">
    <name type="scientific">Penicillium nordicum</name>
    <dbReference type="NCBI Taxonomy" id="229535"/>
    <lineage>
        <taxon>Eukaryota</taxon>
        <taxon>Fungi</taxon>
        <taxon>Dikarya</taxon>
        <taxon>Ascomycota</taxon>
        <taxon>Pezizomycotina</taxon>
        <taxon>Eurotiomycetes</taxon>
        <taxon>Eurotiomycetidae</taxon>
        <taxon>Eurotiales</taxon>
        <taxon>Aspergillaceae</taxon>
        <taxon>Penicillium</taxon>
    </lineage>
</organism>
<feature type="domain" description="GPI inositol-deacylase winged helix" evidence="3">
    <location>
        <begin position="365"/>
        <end position="434"/>
    </location>
</feature>
<feature type="repeat" description="ANK" evidence="2">
    <location>
        <begin position="561"/>
        <end position="593"/>
    </location>
</feature>
<evidence type="ECO:0000259" key="4">
    <source>
        <dbReference type="Pfam" id="PF24883"/>
    </source>
</evidence>